<dbReference type="RefSeq" id="WP_207857984.1">
    <property type="nucleotide sequence ID" value="NZ_JAFREP010000005.1"/>
</dbReference>
<keyword evidence="1" id="KW-0732">Signal</keyword>
<dbReference type="Gene3D" id="3.40.50.410">
    <property type="entry name" value="von Willebrand factor, type A domain"/>
    <property type="match status" value="1"/>
</dbReference>
<proteinExistence type="predicted"/>
<gene>
    <name evidence="2" type="ORF">J3U88_07505</name>
</gene>
<reference evidence="2" key="1">
    <citation type="submission" date="2021-03" db="EMBL/GenBank/DDBJ databases">
        <authorList>
            <person name="Wang G."/>
        </authorList>
    </citation>
    <scope>NUCLEOTIDE SEQUENCE</scope>
    <source>
        <strain evidence="2">KCTC 12899</strain>
    </source>
</reference>
<feature type="chain" id="PRO_5035152612" evidence="1">
    <location>
        <begin position="21"/>
        <end position="696"/>
    </location>
</feature>
<feature type="signal peptide" evidence="1">
    <location>
        <begin position="1"/>
        <end position="20"/>
    </location>
</feature>
<dbReference type="SUPFAM" id="SSF53300">
    <property type="entry name" value="vWA-like"/>
    <property type="match status" value="1"/>
</dbReference>
<organism evidence="2 3">
    <name type="scientific">Acanthopleuribacter pedis</name>
    <dbReference type="NCBI Taxonomy" id="442870"/>
    <lineage>
        <taxon>Bacteria</taxon>
        <taxon>Pseudomonadati</taxon>
        <taxon>Acidobacteriota</taxon>
        <taxon>Holophagae</taxon>
        <taxon>Acanthopleuribacterales</taxon>
        <taxon>Acanthopleuribacteraceae</taxon>
        <taxon>Acanthopleuribacter</taxon>
    </lineage>
</organism>
<evidence type="ECO:0000313" key="3">
    <source>
        <dbReference type="Proteomes" id="UP000664417"/>
    </source>
</evidence>
<dbReference type="InterPro" id="IPR036465">
    <property type="entry name" value="vWFA_dom_sf"/>
</dbReference>
<accession>A0A8J7QGS4</accession>
<keyword evidence="3" id="KW-1185">Reference proteome</keyword>
<evidence type="ECO:0000256" key="1">
    <source>
        <dbReference type="SAM" id="SignalP"/>
    </source>
</evidence>
<sequence length="696" mass="77276">MIRLLFLLVTIQFACFHGHASGPAVIEIVVSPHLSGDQEDALRNALSDLLLTKLRPGDILSLVSMHTLQRRFVIKLDHRLENRTPEQRRALLYKVHVQELSKLPVILKELTSPTPGFKANLVRYLRNFTATEFGPEYDYHLVWVGSPIVTSTENTFNDMRNAYPTDGVLHEPQSIFYTGTISDRFFQNCHLYVFFKPSLEDFTSITGYRDLHQQKMQRIYALFMQAGFGSLNFFGSAIDRLNSIPTSAFPAITVPPDPSQKEGQVFQFERATIKNGILESTPKIWTAPKAKPTALDLDAPSSETTGPLTIGLRFPSGAVDLDLYTQFTGDDELSFRKEGTESSQYGGHFLKDYSRGAALATHGHETVIYDSPDADLRQLKLFINHYSGRSSEPIPAEVRIVHKGIEYTKIIPVPGGVGDHGRGDRRNSDRWRYIDPREIVGNPDALRHYVPDPLPENLEVTSVKNVAIHQGKTGTQQYQPKPGTHPPNPHTEPIIKAVPATSTSTPAQSLFQAPKTPQSEVLILVDTSGSMARPVSESIAAKYLQKQSVGEMSCFELVVSCLQRYAAQHPDAPVSTASYSTPAGCDIDPVVFPVDPTQTHDDLKRTLNTHGGDREQLTRTLQQAPSMFTSGRTAPGERLLLVLGDGADACPVPDTTLCDVVLELERQGIEVVFYSFALGHRFLEENPCVKDRLHVI</sequence>
<dbReference type="CDD" id="cd00198">
    <property type="entry name" value="vWFA"/>
    <property type="match status" value="1"/>
</dbReference>
<dbReference type="EMBL" id="JAFREP010000005">
    <property type="protein sequence ID" value="MBO1318295.1"/>
    <property type="molecule type" value="Genomic_DNA"/>
</dbReference>
<evidence type="ECO:0000313" key="2">
    <source>
        <dbReference type="EMBL" id="MBO1318295.1"/>
    </source>
</evidence>
<comment type="caution">
    <text evidence="2">The sequence shown here is derived from an EMBL/GenBank/DDBJ whole genome shotgun (WGS) entry which is preliminary data.</text>
</comment>
<dbReference type="AlphaFoldDB" id="A0A8J7QGS4"/>
<name>A0A8J7QGS4_9BACT</name>
<dbReference type="Proteomes" id="UP000664417">
    <property type="component" value="Unassembled WGS sequence"/>
</dbReference>
<protein>
    <submittedName>
        <fullName evidence="2">VWA domain-containing protein</fullName>
    </submittedName>
</protein>